<name>A0A5D0R059_9FLAO</name>
<proteinExistence type="predicted"/>
<dbReference type="Proteomes" id="UP000323720">
    <property type="component" value="Unassembled WGS sequence"/>
</dbReference>
<accession>A0A5D0R059</accession>
<dbReference type="EMBL" id="VSKK01000005">
    <property type="protein sequence ID" value="TYB74256.1"/>
    <property type="molecule type" value="Genomic_DNA"/>
</dbReference>
<evidence type="ECO:0000313" key="1">
    <source>
        <dbReference type="EMBL" id="TYB74256.1"/>
    </source>
</evidence>
<dbReference type="AlphaFoldDB" id="A0A5D0R059"/>
<dbReference type="RefSeq" id="WP_148405034.1">
    <property type="nucleotide sequence ID" value="NZ_VSKK01000005.1"/>
</dbReference>
<keyword evidence="2" id="KW-1185">Reference proteome</keyword>
<comment type="caution">
    <text evidence="1">The sequence shown here is derived from an EMBL/GenBank/DDBJ whole genome shotgun (WGS) entry which is preliminary data.</text>
</comment>
<reference evidence="1 2" key="1">
    <citation type="submission" date="2019-08" db="EMBL/GenBank/DDBJ databases">
        <title>Genomes of Antarctic Bizionia species.</title>
        <authorList>
            <person name="Bowman J.P."/>
        </authorList>
    </citation>
    <scope>NUCLEOTIDE SEQUENCE [LARGE SCALE GENOMIC DNA]</scope>
    <source>
        <strain evidence="1 2">ADA-4</strain>
    </source>
</reference>
<protein>
    <submittedName>
        <fullName evidence="1">Uncharacterized protein</fullName>
    </submittedName>
</protein>
<organism evidence="1 2">
    <name type="scientific">Bizionia myxarmorum</name>
    <dbReference type="NCBI Taxonomy" id="291186"/>
    <lineage>
        <taxon>Bacteria</taxon>
        <taxon>Pseudomonadati</taxon>
        <taxon>Bacteroidota</taxon>
        <taxon>Flavobacteriia</taxon>
        <taxon>Flavobacteriales</taxon>
        <taxon>Flavobacteriaceae</taxon>
        <taxon>Bizionia</taxon>
    </lineage>
</organism>
<gene>
    <name evidence="1" type="ORF">ES674_13950</name>
</gene>
<sequence>MQKELLKAIRIEKKRCEQLLAQSSSSVQLKKITELILKYLDSLSGEVCAMGNIKKLNSIRPQRSNFSKNIQENSSAFNKKTSKLTSSKILQNNMSNLSKRTLKLNAIASEINEMSIKDPEMTQIILELDIKPSQIIRAGRLKVQLF</sequence>
<evidence type="ECO:0000313" key="2">
    <source>
        <dbReference type="Proteomes" id="UP000323720"/>
    </source>
</evidence>